<keyword evidence="5 14" id="KW-1003">Cell membrane</keyword>
<evidence type="ECO:0000256" key="13">
    <source>
        <dbReference type="ARBA" id="ARBA00047594"/>
    </source>
</evidence>
<reference evidence="15 16" key="1">
    <citation type="journal article" date="2016" name="Nat. Commun.">
        <title>Thousands of microbial genomes shed light on interconnected biogeochemical processes in an aquifer system.</title>
        <authorList>
            <person name="Anantharaman K."/>
            <person name="Brown C.T."/>
            <person name="Hug L.A."/>
            <person name="Sharon I."/>
            <person name="Castelle C.J."/>
            <person name="Probst A.J."/>
            <person name="Thomas B.C."/>
            <person name="Singh A."/>
            <person name="Wilkins M.J."/>
            <person name="Karaoz U."/>
            <person name="Brodie E.L."/>
            <person name="Williams K.H."/>
            <person name="Hubbard S.S."/>
            <person name="Banfield J.F."/>
        </authorList>
    </citation>
    <scope>NUCLEOTIDE SEQUENCE [LARGE SCALE GENOMIC DNA]</scope>
</reference>
<dbReference type="GO" id="GO:0005886">
    <property type="term" value="C:plasma membrane"/>
    <property type="evidence" value="ECO:0007669"/>
    <property type="project" value="UniProtKB-SubCell"/>
</dbReference>
<evidence type="ECO:0000256" key="11">
    <source>
        <dbReference type="ARBA" id="ARBA00032707"/>
    </source>
</evidence>
<protein>
    <recommendedName>
        <fullName evidence="4 14">Undecaprenyl-diphosphatase</fullName>
        <ecNumber evidence="3 14">3.6.1.27</ecNumber>
    </recommendedName>
    <alternativeName>
        <fullName evidence="12 14">Bacitracin resistance protein</fullName>
    </alternativeName>
    <alternativeName>
        <fullName evidence="11 14">Undecaprenyl pyrophosphate phosphatase</fullName>
    </alternativeName>
</protein>
<keyword evidence="14" id="KW-0133">Cell shape</keyword>
<comment type="catalytic activity">
    <reaction evidence="13 14">
        <text>di-trans,octa-cis-undecaprenyl diphosphate + H2O = di-trans,octa-cis-undecaprenyl phosphate + phosphate + H(+)</text>
        <dbReference type="Rhea" id="RHEA:28094"/>
        <dbReference type="ChEBI" id="CHEBI:15377"/>
        <dbReference type="ChEBI" id="CHEBI:15378"/>
        <dbReference type="ChEBI" id="CHEBI:43474"/>
        <dbReference type="ChEBI" id="CHEBI:58405"/>
        <dbReference type="ChEBI" id="CHEBI:60392"/>
        <dbReference type="EC" id="3.6.1.27"/>
    </reaction>
</comment>
<evidence type="ECO:0000256" key="9">
    <source>
        <dbReference type="ARBA" id="ARBA00023136"/>
    </source>
</evidence>
<dbReference type="EMBL" id="MHQO01000073">
    <property type="protein sequence ID" value="OHA04618.1"/>
    <property type="molecule type" value="Genomic_DNA"/>
</dbReference>
<evidence type="ECO:0000313" key="15">
    <source>
        <dbReference type="EMBL" id="OHA04618.1"/>
    </source>
</evidence>
<sequence length="257" mass="28308">MTIANAIILGIVEGVTEYLPISSTGHLILASDILGLTSGDFVRTFEISIQLGAILAVAVLYWRRFFIDRSMVKKILVAFVPTALVGFAMYAVIKSVLLGSTAVVLWSLFFGGIALILFEHWYKEKEHLTRSLDTVTYRQSFFIGLAQSASVIPGISRAAATILGGLFIGLDRKTVVEFSFLLAVPTMAAATGYDLFKSAGGFMFDDFRLLFIGLTTSFGVAVLAVKFFLRYIESHSFVAFGIYRIAVSLGFWIFFFH</sequence>
<comment type="miscellaneous">
    <text evidence="14">Bacitracin is thought to be involved in the inhibition of peptidoglycan synthesis by sequestering undecaprenyl diphosphate, thereby reducing the pool of lipid carrier available.</text>
</comment>
<accession>A0A1G2KYT6</accession>
<dbReference type="Proteomes" id="UP000177982">
    <property type="component" value="Unassembled WGS sequence"/>
</dbReference>
<organism evidence="15 16">
    <name type="scientific">Candidatus Sungbacteria bacterium RIFCSPLOWO2_01_FULL_47_10</name>
    <dbReference type="NCBI Taxonomy" id="1802276"/>
    <lineage>
        <taxon>Bacteria</taxon>
        <taxon>Candidatus Sungiibacteriota</taxon>
    </lineage>
</organism>
<evidence type="ECO:0000313" key="16">
    <source>
        <dbReference type="Proteomes" id="UP000177982"/>
    </source>
</evidence>
<comment type="subcellular location">
    <subcellularLocation>
        <location evidence="1 14">Cell membrane</location>
        <topology evidence="1 14">Multi-pass membrane protein</topology>
    </subcellularLocation>
</comment>
<dbReference type="GO" id="GO:0050380">
    <property type="term" value="F:undecaprenyl-diphosphatase activity"/>
    <property type="evidence" value="ECO:0007669"/>
    <property type="project" value="UniProtKB-UniRule"/>
</dbReference>
<keyword evidence="6 14" id="KW-0812">Transmembrane</keyword>
<dbReference type="HAMAP" id="MF_01006">
    <property type="entry name" value="Undec_diphosphatase"/>
    <property type="match status" value="1"/>
</dbReference>
<dbReference type="GO" id="GO:0046677">
    <property type="term" value="P:response to antibiotic"/>
    <property type="evidence" value="ECO:0007669"/>
    <property type="project" value="UniProtKB-UniRule"/>
</dbReference>
<gene>
    <name evidence="14" type="primary">uppP</name>
    <name evidence="15" type="ORF">A2934_01680</name>
</gene>
<evidence type="ECO:0000256" key="7">
    <source>
        <dbReference type="ARBA" id="ARBA00022801"/>
    </source>
</evidence>
<evidence type="ECO:0000256" key="3">
    <source>
        <dbReference type="ARBA" id="ARBA00012374"/>
    </source>
</evidence>
<dbReference type="PANTHER" id="PTHR30622">
    <property type="entry name" value="UNDECAPRENYL-DIPHOSPHATASE"/>
    <property type="match status" value="1"/>
</dbReference>
<keyword evidence="7 14" id="KW-0378">Hydrolase</keyword>
<dbReference type="GO" id="GO:0009252">
    <property type="term" value="P:peptidoglycan biosynthetic process"/>
    <property type="evidence" value="ECO:0007669"/>
    <property type="project" value="UniProtKB-KW"/>
</dbReference>
<feature type="transmembrane region" description="Helical" evidence="14">
    <location>
        <begin position="103"/>
        <end position="122"/>
    </location>
</feature>
<evidence type="ECO:0000256" key="4">
    <source>
        <dbReference type="ARBA" id="ARBA00021581"/>
    </source>
</evidence>
<evidence type="ECO:0000256" key="2">
    <source>
        <dbReference type="ARBA" id="ARBA00010621"/>
    </source>
</evidence>
<dbReference type="AlphaFoldDB" id="A0A1G2KYT6"/>
<evidence type="ECO:0000256" key="5">
    <source>
        <dbReference type="ARBA" id="ARBA00022475"/>
    </source>
</evidence>
<keyword evidence="8 14" id="KW-1133">Transmembrane helix</keyword>
<comment type="function">
    <text evidence="14">Catalyzes the dephosphorylation of undecaprenyl diphosphate (UPP). Confers resistance to bacitracin.</text>
</comment>
<dbReference type="Pfam" id="PF02673">
    <property type="entry name" value="BacA"/>
    <property type="match status" value="1"/>
</dbReference>
<feature type="transmembrane region" description="Helical" evidence="14">
    <location>
        <begin position="235"/>
        <end position="256"/>
    </location>
</feature>
<dbReference type="GO" id="GO:0071555">
    <property type="term" value="P:cell wall organization"/>
    <property type="evidence" value="ECO:0007669"/>
    <property type="project" value="UniProtKB-KW"/>
</dbReference>
<dbReference type="EC" id="3.6.1.27" evidence="3 14"/>
<evidence type="ECO:0000256" key="6">
    <source>
        <dbReference type="ARBA" id="ARBA00022692"/>
    </source>
</evidence>
<dbReference type="InterPro" id="IPR003824">
    <property type="entry name" value="UppP"/>
</dbReference>
<keyword evidence="9 14" id="KW-0472">Membrane</keyword>
<feature type="transmembrane region" description="Helical" evidence="14">
    <location>
        <begin position="208"/>
        <end position="229"/>
    </location>
</feature>
<evidence type="ECO:0000256" key="8">
    <source>
        <dbReference type="ARBA" id="ARBA00022989"/>
    </source>
</evidence>
<feature type="transmembrane region" description="Helical" evidence="14">
    <location>
        <begin position="75"/>
        <end position="97"/>
    </location>
</feature>
<name>A0A1G2KYT6_9BACT</name>
<feature type="transmembrane region" description="Helical" evidence="14">
    <location>
        <begin position="47"/>
        <end position="63"/>
    </location>
</feature>
<comment type="similarity">
    <text evidence="2 14">Belongs to the UppP family.</text>
</comment>
<feature type="transmembrane region" description="Helical" evidence="14">
    <location>
        <begin position="175"/>
        <end position="196"/>
    </location>
</feature>
<dbReference type="PANTHER" id="PTHR30622:SF3">
    <property type="entry name" value="UNDECAPRENYL-DIPHOSPHATASE"/>
    <property type="match status" value="1"/>
</dbReference>
<comment type="caution">
    <text evidence="15">The sequence shown here is derived from an EMBL/GenBank/DDBJ whole genome shotgun (WGS) entry which is preliminary data.</text>
</comment>
<dbReference type="GO" id="GO:0008360">
    <property type="term" value="P:regulation of cell shape"/>
    <property type="evidence" value="ECO:0007669"/>
    <property type="project" value="UniProtKB-KW"/>
</dbReference>
<evidence type="ECO:0000256" key="10">
    <source>
        <dbReference type="ARBA" id="ARBA00023251"/>
    </source>
</evidence>
<evidence type="ECO:0000256" key="1">
    <source>
        <dbReference type="ARBA" id="ARBA00004651"/>
    </source>
</evidence>
<evidence type="ECO:0000256" key="12">
    <source>
        <dbReference type="ARBA" id="ARBA00032932"/>
    </source>
</evidence>
<evidence type="ECO:0000256" key="14">
    <source>
        <dbReference type="HAMAP-Rule" id="MF_01006"/>
    </source>
</evidence>
<proteinExistence type="inferred from homology"/>
<keyword evidence="14" id="KW-0961">Cell wall biogenesis/degradation</keyword>
<keyword evidence="14" id="KW-0573">Peptidoglycan synthesis</keyword>
<dbReference type="NCBIfam" id="TIGR00753">
    <property type="entry name" value="undec_PP_bacA"/>
    <property type="match status" value="1"/>
</dbReference>
<keyword evidence="10 14" id="KW-0046">Antibiotic resistance</keyword>